<comment type="caution">
    <text evidence="2">The sequence shown here is derived from an EMBL/GenBank/DDBJ whole genome shotgun (WGS) entry which is preliminary data.</text>
</comment>
<keyword evidence="3" id="KW-1185">Reference proteome</keyword>
<dbReference type="PANTHER" id="PTHR38695">
    <property type="entry name" value="AMINO ACID PERMEASE_ SLC12A DOMAIN-CONTAINING PROTEIN"/>
    <property type="match status" value="1"/>
</dbReference>
<proteinExistence type="predicted"/>
<accession>A0A9W9CM38</accession>
<reference evidence="2" key="1">
    <citation type="submission" date="2022-10" db="EMBL/GenBank/DDBJ databases">
        <title>Tapping the CABI collections for fungal endophytes: first genome assemblies for Collariella, Neodidymelliopsis, Ascochyta clinopodiicola, Didymella pomorum, Didymosphaeria variabile, Neocosmospora piperis and Neocucurbitaria cava.</title>
        <authorList>
            <person name="Hill R."/>
        </authorList>
    </citation>
    <scope>NUCLEOTIDE SEQUENCE</scope>
    <source>
        <strain evidence="2">IMI 356814</strain>
    </source>
</reference>
<gene>
    <name evidence="2" type="ORF">N0V83_006312</name>
</gene>
<evidence type="ECO:0000259" key="1">
    <source>
        <dbReference type="Pfam" id="PF17648"/>
    </source>
</evidence>
<feature type="domain" description="Luciferase" evidence="1">
    <location>
        <begin position="182"/>
        <end position="257"/>
    </location>
</feature>
<evidence type="ECO:0000313" key="2">
    <source>
        <dbReference type="EMBL" id="KAJ4369227.1"/>
    </source>
</evidence>
<dbReference type="AlphaFoldDB" id="A0A9W9CM38"/>
<organism evidence="2 3">
    <name type="scientific">Neocucurbitaria cava</name>
    <dbReference type="NCBI Taxonomy" id="798079"/>
    <lineage>
        <taxon>Eukaryota</taxon>
        <taxon>Fungi</taxon>
        <taxon>Dikarya</taxon>
        <taxon>Ascomycota</taxon>
        <taxon>Pezizomycotina</taxon>
        <taxon>Dothideomycetes</taxon>
        <taxon>Pleosporomycetidae</taxon>
        <taxon>Pleosporales</taxon>
        <taxon>Pleosporineae</taxon>
        <taxon>Cucurbitariaceae</taxon>
        <taxon>Neocucurbitaria</taxon>
    </lineage>
</organism>
<evidence type="ECO:0000313" key="3">
    <source>
        <dbReference type="Proteomes" id="UP001140560"/>
    </source>
</evidence>
<dbReference type="EMBL" id="JAPEUY010000010">
    <property type="protein sequence ID" value="KAJ4369227.1"/>
    <property type="molecule type" value="Genomic_DNA"/>
</dbReference>
<dbReference type="Pfam" id="PF17648">
    <property type="entry name" value="Luciferase"/>
    <property type="match status" value="1"/>
</dbReference>
<sequence length="269" mass="29456">MAFSMDSSRVTRFFDDLRIPDLIVRHRGATLAALGLAVVAPFAIRDYQTFLSYGPGGLPHNVVGWLIANVMRLVAREQTSTLPYSDKSLYLSSRPGFLPPDFPPHRSSPRPQFGAHPVPQRQVTQLPDPETREKLIARFQALGEAAQAKGLVDIKQSLYERRHAALFVSSTRAWHPVAQRSRGEIAHVHAGLDGSIHVTLHPGDCKKVIEAAWGQRHGLAGVGSRKIPGSLPVNYVLVYAPRDEAELDIVLAVVRASVAFMAGLEGPLE</sequence>
<protein>
    <recommendedName>
        <fullName evidence="1">Luciferase domain-containing protein</fullName>
    </recommendedName>
</protein>
<dbReference type="OrthoDB" id="5358398at2759"/>
<name>A0A9W9CM38_9PLEO</name>
<dbReference type="InterPro" id="IPR048273">
    <property type="entry name" value="Luciferase"/>
</dbReference>
<dbReference type="InterPro" id="IPR040841">
    <property type="entry name" value="Luciferase_dom"/>
</dbReference>
<dbReference type="PANTHER" id="PTHR38695:SF1">
    <property type="entry name" value="AMINO ACID PERMEASE_ SLC12A DOMAIN-CONTAINING PROTEIN"/>
    <property type="match status" value="1"/>
</dbReference>
<dbReference type="Proteomes" id="UP001140560">
    <property type="component" value="Unassembled WGS sequence"/>
</dbReference>